<feature type="region of interest" description="Disordered" evidence="1">
    <location>
        <begin position="290"/>
        <end position="320"/>
    </location>
</feature>
<feature type="region of interest" description="Disordered" evidence="1">
    <location>
        <begin position="76"/>
        <end position="99"/>
    </location>
</feature>
<dbReference type="Proteomes" id="UP001149074">
    <property type="component" value="Unassembled WGS sequence"/>
</dbReference>
<feature type="compositionally biased region" description="Polar residues" evidence="1">
    <location>
        <begin position="410"/>
        <end position="421"/>
    </location>
</feature>
<protein>
    <submittedName>
        <fullName evidence="2">Uncharacterized protein</fullName>
    </submittedName>
</protein>
<feature type="region of interest" description="Disordered" evidence="1">
    <location>
        <begin position="480"/>
        <end position="501"/>
    </location>
</feature>
<evidence type="ECO:0000256" key="1">
    <source>
        <dbReference type="SAM" id="MobiDB-lite"/>
    </source>
</evidence>
<organism evidence="2 3">
    <name type="scientific">Penicillium argentinense</name>
    <dbReference type="NCBI Taxonomy" id="1131581"/>
    <lineage>
        <taxon>Eukaryota</taxon>
        <taxon>Fungi</taxon>
        <taxon>Dikarya</taxon>
        <taxon>Ascomycota</taxon>
        <taxon>Pezizomycotina</taxon>
        <taxon>Eurotiomycetes</taxon>
        <taxon>Eurotiomycetidae</taxon>
        <taxon>Eurotiales</taxon>
        <taxon>Aspergillaceae</taxon>
        <taxon>Penicillium</taxon>
    </lineage>
</organism>
<reference evidence="2" key="1">
    <citation type="submission" date="2022-11" db="EMBL/GenBank/DDBJ databases">
        <authorList>
            <person name="Petersen C."/>
        </authorList>
    </citation>
    <scope>NUCLEOTIDE SEQUENCE</scope>
    <source>
        <strain evidence="2">IBT 30761</strain>
    </source>
</reference>
<comment type="caution">
    <text evidence="2">The sequence shown here is derived from an EMBL/GenBank/DDBJ whole genome shotgun (WGS) entry which is preliminary data.</text>
</comment>
<dbReference type="EMBL" id="JAPQKI010000003">
    <property type="protein sequence ID" value="KAJ5109829.1"/>
    <property type="molecule type" value="Genomic_DNA"/>
</dbReference>
<evidence type="ECO:0000313" key="2">
    <source>
        <dbReference type="EMBL" id="KAJ5109829.1"/>
    </source>
</evidence>
<dbReference type="AlphaFoldDB" id="A0A9W9KKB0"/>
<feature type="compositionally biased region" description="Low complexity" evidence="1">
    <location>
        <begin position="422"/>
        <end position="435"/>
    </location>
</feature>
<proteinExistence type="predicted"/>
<evidence type="ECO:0000313" key="3">
    <source>
        <dbReference type="Proteomes" id="UP001149074"/>
    </source>
</evidence>
<dbReference type="GeneID" id="81353947"/>
<dbReference type="OrthoDB" id="4497018at2759"/>
<feature type="region of interest" description="Disordered" evidence="1">
    <location>
        <begin position="409"/>
        <end position="466"/>
    </location>
</feature>
<reference evidence="2" key="2">
    <citation type="journal article" date="2023" name="IMA Fungus">
        <title>Comparative genomic study of the Penicillium genus elucidates a diverse pangenome and 15 lateral gene transfer events.</title>
        <authorList>
            <person name="Petersen C."/>
            <person name="Sorensen T."/>
            <person name="Nielsen M.R."/>
            <person name="Sondergaard T.E."/>
            <person name="Sorensen J.L."/>
            <person name="Fitzpatrick D.A."/>
            <person name="Frisvad J.C."/>
            <person name="Nielsen K.L."/>
        </authorList>
    </citation>
    <scope>NUCLEOTIDE SEQUENCE</scope>
    <source>
        <strain evidence="2">IBT 30761</strain>
    </source>
</reference>
<keyword evidence="3" id="KW-1185">Reference proteome</keyword>
<gene>
    <name evidence="2" type="ORF">N7532_002474</name>
</gene>
<sequence>MSNPRLLINRESIYERQLPGDAYITAYVQRLQHGYYSSPAVSDNGANNVDFLALSFVFHSPHTLTHRFKSATIRASIEGADQPSTSTDENSRPKHRPKNPRFLMHAPHLIYGTVSPETMEWTFSLAGSIGISETPISANLIPSGSMNSRYRRYEMMRIQGSARTLKSPRGREFDAEAAEIVWSLEENNLQRSGLPREFTFVMLIQKYQPNDRMKLTLEIDPVIQSWYGSYPSWLLGFSSYQPVKRDIDFNREIGQRFEPADGVRGFNFASLVNQFDDYIAMPGRKYSRRMEIPSEPNLPDQGSFHPGYPGQYGSINPNQGVQQGMQTLQQMQSTGQTQGSGAQTSLATFSAAPTFTTNLPSQANLPTQAQPSFAGIQAPLTNTTTNNNLNLSLGPSHGIAIMNPSALRSAMTSPPCTRHPQTTNASTKSNTSAVSDHSNPNKNNEDKYEEAGAGEWPPLSGNGPGVDIETIRSSMLRSVHWTSPPEDGCASDDDTSEAPKRIMNMENRPLTPSLLLTEKEAESLDVLFSVT</sequence>
<name>A0A9W9KKB0_9EURO</name>
<accession>A0A9W9KKB0</accession>
<dbReference type="RefSeq" id="XP_056477940.1">
    <property type="nucleotide sequence ID" value="XM_056614968.1"/>
</dbReference>